<accession>J1HNQ5</accession>
<organism evidence="3 4">
    <name type="scientific">Actinomyces massiliensis F0489</name>
    <dbReference type="NCBI Taxonomy" id="1125718"/>
    <lineage>
        <taxon>Bacteria</taxon>
        <taxon>Bacillati</taxon>
        <taxon>Actinomycetota</taxon>
        <taxon>Actinomycetes</taxon>
        <taxon>Actinomycetales</taxon>
        <taxon>Actinomycetaceae</taxon>
        <taxon>Actinomyces</taxon>
    </lineage>
</organism>
<evidence type="ECO:0000256" key="2">
    <source>
        <dbReference type="SAM" id="MobiDB-lite"/>
    </source>
</evidence>
<sequence length="249" mass="26856">MTTTVCAVAGCDRPTVGRGLCTKHYQRARTGRPLTDPEVGSPDGYGRYGVLDHDGDRCLCHECGQWKNGLGAHVRVAHHMSAREYKTRHGLPLSRGLLAPGSRARKSAQARARVGTSSWTALEKARDPNAAQAARSSQSWDARSQAARRTGGGTPNLPTRTPRIITCAACGARYCPLPGTSPRATCSQTCADTRAAAGRAEQARRSKHRNAGRDQRIRQAAKAGTPVTIIARDERLSPTRIRQILTNQS</sequence>
<dbReference type="eggNOG" id="ENOG50343YZ">
    <property type="taxonomic scope" value="Bacteria"/>
</dbReference>
<evidence type="ECO:0000313" key="3">
    <source>
        <dbReference type="EMBL" id="EJF47620.1"/>
    </source>
</evidence>
<evidence type="ECO:0000256" key="1">
    <source>
        <dbReference type="ARBA" id="ARBA00007031"/>
    </source>
</evidence>
<name>J1HNQ5_9ACTO</name>
<dbReference type="OrthoDB" id="3527949at2"/>
<proteinExistence type="inferred from homology"/>
<feature type="region of interest" description="Disordered" evidence="2">
    <location>
        <begin position="94"/>
        <end position="161"/>
    </location>
</feature>
<dbReference type="Gene3D" id="1.10.10.1550">
    <property type="entry name" value="ROS/MUCR transcriptional regulator protein"/>
    <property type="match status" value="1"/>
</dbReference>
<dbReference type="GO" id="GO:0003677">
    <property type="term" value="F:DNA binding"/>
    <property type="evidence" value="ECO:0007669"/>
    <property type="project" value="InterPro"/>
</dbReference>
<reference evidence="3 4" key="1">
    <citation type="submission" date="2012-05" db="EMBL/GenBank/DDBJ databases">
        <authorList>
            <person name="Harkins D.M."/>
            <person name="Madupu R."/>
            <person name="Durkin A.S."/>
            <person name="Torralba M."/>
            <person name="Methe B."/>
            <person name="Sutton G.G."/>
            <person name="Nelson K.E."/>
        </authorList>
    </citation>
    <scope>NUCLEOTIDE SEQUENCE [LARGE SCALE GENOMIC DNA]</scope>
    <source>
        <strain evidence="3 4">F0489</strain>
    </source>
</reference>
<evidence type="ECO:0000313" key="4">
    <source>
        <dbReference type="Proteomes" id="UP000002941"/>
    </source>
</evidence>
<dbReference type="PATRIC" id="fig|1125718.3.peg.115"/>
<dbReference type="RefSeq" id="WP_008729532.1">
    <property type="nucleotide sequence ID" value="NZ_AKFT01000007.1"/>
</dbReference>
<dbReference type="InterPro" id="IPR041920">
    <property type="entry name" value="ROS/MUCR_sf"/>
</dbReference>
<dbReference type="Proteomes" id="UP000002941">
    <property type="component" value="Unassembled WGS sequence"/>
</dbReference>
<dbReference type="EMBL" id="AKFT01000007">
    <property type="protein sequence ID" value="EJF47620.1"/>
    <property type="molecule type" value="Genomic_DNA"/>
</dbReference>
<dbReference type="InterPro" id="IPR008807">
    <property type="entry name" value="ROS_MUCR"/>
</dbReference>
<keyword evidence="4" id="KW-1185">Reference proteome</keyword>
<dbReference type="AlphaFoldDB" id="J1HNQ5"/>
<comment type="similarity">
    <text evidence="1">Belongs to the ros/MucR family.</text>
</comment>
<comment type="caution">
    <text evidence="3">The sequence shown here is derived from an EMBL/GenBank/DDBJ whole genome shotgun (WGS) entry which is preliminary data.</text>
</comment>
<gene>
    <name evidence="3" type="ORF">HMPREF1318_2344</name>
</gene>
<dbReference type="GO" id="GO:0008270">
    <property type="term" value="F:zinc ion binding"/>
    <property type="evidence" value="ECO:0007669"/>
    <property type="project" value="InterPro"/>
</dbReference>
<feature type="region of interest" description="Disordered" evidence="2">
    <location>
        <begin position="199"/>
        <end position="224"/>
    </location>
</feature>
<dbReference type="GO" id="GO:0006355">
    <property type="term" value="P:regulation of DNA-templated transcription"/>
    <property type="evidence" value="ECO:0007669"/>
    <property type="project" value="InterPro"/>
</dbReference>
<dbReference type="Pfam" id="PF05443">
    <property type="entry name" value="ROS_MUCR"/>
    <property type="match status" value="1"/>
</dbReference>
<protein>
    <submittedName>
        <fullName evidence="3">ROS/MUCR transcriptional regulator domain protein</fullName>
    </submittedName>
</protein>